<comment type="caution">
    <text evidence="5">The sequence shown here is derived from an EMBL/GenBank/DDBJ whole genome shotgun (WGS) entry which is preliminary data.</text>
</comment>
<dbReference type="Proteomes" id="UP001187471">
    <property type="component" value="Unassembled WGS sequence"/>
</dbReference>
<evidence type="ECO:0000313" key="5">
    <source>
        <dbReference type="EMBL" id="KAK2972375.1"/>
    </source>
</evidence>
<comment type="similarity">
    <text evidence="1 4">Belongs to the metallothionein superfamily. Type 15 family.</text>
</comment>
<dbReference type="GO" id="GO:0046872">
    <property type="term" value="F:metal ion binding"/>
    <property type="evidence" value="ECO:0007669"/>
    <property type="project" value="UniProtKB-UniRule"/>
</dbReference>
<accession>A0AA88U6B9</accession>
<organism evidence="5 6">
    <name type="scientific">Escallonia rubra</name>
    <dbReference type="NCBI Taxonomy" id="112253"/>
    <lineage>
        <taxon>Eukaryota</taxon>
        <taxon>Viridiplantae</taxon>
        <taxon>Streptophyta</taxon>
        <taxon>Embryophyta</taxon>
        <taxon>Tracheophyta</taxon>
        <taxon>Spermatophyta</taxon>
        <taxon>Magnoliopsida</taxon>
        <taxon>eudicotyledons</taxon>
        <taxon>Gunneridae</taxon>
        <taxon>Pentapetalae</taxon>
        <taxon>asterids</taxon>
        <taxon>campanulids</taxon>
        <taxon>Escalloniales</taxon>
        <taxon>Escalloniaceae</taxon>
        <taxon>Escallonia</taxon>
    </lineage>
</organism>
<keyword evidence="6" id="KW-1185">Reference proteome</keyword>
<gene>
    <name evidence="5" type="ORF">RJ640_014433</name>
</gene>
<evidence type="ECO:0000256" key="2">
    <source>
        <dbReference type="ARBA" id="ARBA00022723"/>
    </source>
</evidence>
<proteinExistence type="inferred from homology"/>
<dbReference type="EMBL" id="JAVXUO010002530">
    <property type="protein sequence ID" value="KAK2972375.1"/>
    <property type="molecule type" value="Genomic_DNA"/>
</dbReference>
<comment type="function">
    <text evidence="4">Metallothioneins have a high content of cysteine residues that bind various heavy metals.</text>
</comment>
<evidence type="ECO:0000256" key="4">
    <source>
        <dbReference type="RuleBase" id="RU369052"/>
    </source>
</evidence>
<keyword evidence="2 4" id="KW-0479">Metal-binding</keyword>
<evidence type="ECO:0000313" key="6">
    <source>
        <dbReference type="Proteomes" id="UP001187471"/>
    </source>
</evidence>
<evidence type="ECO:0000256" key="1">
    <source>
        <dbReference type="ARBA" id="ARBA00005802"/>
    </source>
</evidence>
<dbReference type="InterPro" id="IPR000347">
    <property type="entry name" value="Metalthion_15p"/>
</dbReference>
<protein>
    <recommendedName>
        <fullName evidence="4">Metallothionein-like protein</fullName>
    </recommendedName>
</protein>
<sequence>MGHGFTHNSRPHSLLIFPSAFLTFFVKKFHELSLRKTCLAAVETVAVALRANAEVAVEDWFLVKQSESVSRNQSIRCKMYPDMSFSESTTTETLVFGVAPQKAYVSSRSTRDLRWAWQLRMVGASAETTAHATPAPANEKKSQSLYNKNVNVGAV</sequence>
<keyword evidence="3 4" id="KW-0480">Metal-thiolate cluster</keyword>
<evidence type="ECO:0000256" key="3">
    <source>
        <dbReference type="ARBA" id="ARBA00022851"/>
    </source>
</evidence>
<dbReference type="Pfam" id="PF01439">
    <property type="entry name" value="Metallothio_2"/>
    <property type="match status" value="1"/>
</dbReference>
<name>A0AA88U6B9_9ASTE</name>
<reference evidence="5" key="1">
    <citation type="submission" date="2022-12" db="EMBL/GenBank/DDBJ databases">
        <title>Draft genome assemblies for two species of Escallonia (Escalloniales).</title>
        <authorList>
            <person name="Chanderbali A."/>
            <person name="Dervinis C."/>
            <person name="Anghel I."/>
            <person name="Soltis D."/>
            <person name="Soltis P."/>
            <person name="Zapata F."/>
        </authorList>
    </citation>
    <scope>NUCLEOTIDE SEQUENCE</scope>
    <source>
        <strain evidence="5">UCBG92.1500</strain>
        <tissue evidence="5">Leaf</tissue>
    </source>
</reference>
<dbReference type="AlphaFoldDB" id="A0AA88U6B9"/>